<dbReference type="InterPro" id="IPR011006">
    <property type="entry name" value="CheY-like_superfamily"/>
</dbReference>
<gene>
    <name evidence="11" type="ORF">DEQ80_00235</name>
</gene>
<dbReference type="PANTHER" id="PTHR43304">
    <property type="entry name" value="PHYTOCHROME-LIKE PROTEIN CPH1"/>
    <property type="match status" value="1"/>
</dbReference>
<dbReference type="NCBIfam" id="TIGR00229">
    <property type="entry name" value="sensory_box"/>
    <property type="match status" value="2"/>
</dbReference>
<dbReference type="Gene3D" id="3.30.565.10">
    <property type="entry name" value="Histidine kinase-like ATPase, C-terminal domain"/>
    <property type="match status" value="1"/>
</dbReference>
<protein>
    <recommendedName>
        <fullName evidence="2">histidine kinase</fullName>
        <ecNumber evidence="2">2.7.13.3</ecNumber>
    </recommendedName>
</protein>
<evidence type="ECO:0000259" key="8">
    <source>
        <dbReference type="PROSITE" id="PS50110"/>
    </source>
</evidence>
<dbReference type="GO" id="GO:0006355">
    <property type="term" value="P:regulation of DNA-templated transcription"/>
    <property type="evidence" value="ECO:0007669"/>
    <property type="project" value="InterPro"/>
</dbReference>
<dbReference type="InterPro" id="IPR003661">
    <property type="entry name" value="HisK_dim/P_dom"/>
</dbReference>
<dbReference type="SUPFAM" id="SSF52172">
    <property type="entry name" value="CheY-like"/>
    <property type="match status" value="1"/>
</dbReference>
<dbReference type="InterPro" id="IPR035965">
    <property type="entry name" value="PAS-like_dom_sf"/>
</dbReference>
<dbReference type="Gene3D" id="3.40.50.2300">
    <property type="match status" value="1"/>
</dbReference>
<dbReference type="InterPro" id="IPR001610">
    <property type="entry name" value="PAC"/>
</dbReference>
<keyword evidence="5" id="KW-0418">Kinase</keyword>
<evidence type="ECO:0000256" key="1">
    <source>
        <dbReference type="ARBA" id="ARBA00000085"/>
    </source>
</evidence>
<dbReference type="InterPro" id="IPR036890">
    <property type="entry name" value="HATPase_C_sf"/>
</dbReference>
<dbReference type="Pfam" id="PF00512">
    <property type="entry name" value="HisKA"/>
    <property type="match status" value="1"/>
</dbReference>
<evidence type="ECO:0000313" key="11">
    <source>
        <dbReference type="EMBL" id="HCE16260.1"/>
    </source>
</evidence>
<dbReference type="SUPFAM" id="SSF47384">
    <property type="entry name" value="Homodimeric domain of signal transducing histidine kinase"/>
    <property type="match status" value="1"/>
</dbReference>
<organism evidence="11 12">
    <name type="scientific">Anaerolinea thermolimosa</name>
    <dbReference type="NCBI Taxonomy" id="229919"/>
    <lineage>
        <taxon>Bacteria</taxon>
        <taxon>Bacillati</taxon>
        <taxon>Chloroflexota</taxon>
        <taxon>Anaerolineae</taxon>
        <taxon>Anaerolineales</taxon>
        <taxon>Anaerolineaceae</taxon>
        <taxon>Anaerolinea</taxon>
    </lineage>
</organism>
<feature type="domain" description="PAC" evidence="10">
    <location>
        <begin position="208"/>
        <end position="260"/>
    </location>
</feature>
<dbReference type="SUPFAM" id="SSF55785">
    <property type="entry name" value="PYP-like sensor domain (PAS domain)"/>
    <property type="match status" value="2"/>
</dbReference>
<dbReference type="InterPro" id="IPR000700">
    <property type="entry name" value="PAS-assoc_C"/>
</dbReference>
<dbReference type="Pfam" id="PF00989">
    <property type="entry name" value="PAS"/>
    <property type="match status" value="1"/>
</dbReference>
<dbReference type="Gene3D" id="3.30.450.20">
    <property type="entry name" value="PAS domain"/>
    <property type="match status" value="2"/>
</dbReference>
<dbReference type="InterPro" id="IPR052162">
    <property type="entry name" value="Sensor_kinase/Photoreceptor"/>
</dbReference>
<accession>A0A3D1JCF1</accession>
<dbReference type="InterPro" id="IPR036097">
    <property type="entry name" value="HisK_dim/P_sf"/>
</dbReference>
<dbReference type="GO" id="GO:0000155">
    <property type="term" value="F:phosphorelay sensor kinase activity"/>
    <property type="evidence" value="ECO:0007669"/>
    <property type="project" value="InterPro"/>
</dbReference>
<feature type="modified residue" description="4-aspartylphosphate" evidence="6">
    <location>
        <position position="57"/>
    </location>
</feature>
<dbReference type="STRING" id="229919.GCA_001050195_02768"/>
<dbReference type="InterPro" id="IPR013767">
    <property type="entry name" value="PAS_fold"/>
</dbReference>
<keyword evidence="3 6" id="KW-0597">Phosphoprotein</keyword>
<dbReference type="AlphaFoldDB" id="A0A3D1JCF1"/>
<feature type="domain" description="PAC" evidence="10">
    <location>
        <begin position="505"/>
        <end position="557"/>
    </location>
</feature>
<sequence length="788" mass="89068">MGHDTYRVLVFDDDEALGEMLREYLSISCNCVVDVVSTEQDFWPRLSSTRYDILFLDYQLRETTGLAILSQMKDHNNMPPTVMMTGQGNEKVAAQAIQDGAIDYLTKGEYAFTELPGLIERAVRLRRVQETMRSSSEKIRYQSMLLDNLRDAVVVWGADGIITYWNEAAADLYNLRADQMVGKPVDTHFFPLFSTPVLWKGLPPDENLQAERQFETPHRGTLWISSVISPLVDREGQVSGYMDVSRDITTAKLIEQVLQTRLEGERLLASLSSDFIQTPESVAHPKFSHALEAISTFIQANQGILFLNENDILESRAYFPALELSLDRPLHILPLDEFPWLRPLLLHRQIAILPTGNIPGLASILGHKKSRGSIVLLPLTAQGQNYGLLLFHLPAHLPGWENNFGNVLITFSRILLGTLLQIRANQKLKASEERYRAIVEDYQTEMICHFQDDGVLTFVNEACCHYFQTNRWQLIGRNFLEKILEEDRPAVRALITSLTREQPAARSIHRALNSQGEVCWHEWSIRRIDDSSNSLVEYQAVGRDITDRKKMEAEVQMAHQQVAEAARLASVGRLAASVAHQISNPLTTIIAEGQILRQSLDKTDPAYESAEAIEQAGWRAQQVIDVLLKFSEASKDEWEGLPIQETIRQAALLASAQVLADHLRLEMSLPEEPLFVWGNRQQLIDLWLNFFLGIPSLYKKDQEKSLYLEVSGPTHSCITVKISMQGLILTEDERIALFEPKMIPTSLPAGTGMELTICREILRRHNGQVQVSGTDHATVIEIFLPEGE</sequence>
<comment type="catalytic activity">
    <reaction evidence="1">
        <text>ATP + protein L-histidine = ADP + protein N-phospho-L-histidine.</text>
        <dbReference type="EC" id="2.7.13.3"/>
    </reaction>
</comment>
<feature type="domain" description="Response regulatory" evidence="8">
    <location>
        <begin position="7"/>
        <end position="122"/>
    </location>
</feature>
<evidence type="ECO:0000256" key="6">
    <source>
        <dbReference type="PROSITE-ProRule" id="PRU00169"/>
    </source>
</evidence>
<comment type="caution">
    <text evidence="11">The sequence shown here is derived from an EMBL/GenBank/DDBJ whole genome shotgun (WGS) entry which is preliminary data.</text>
</comment>
<reference evidence="11 12" key="1">
    <citation type="journal article" date="2018" name="Nat. Biotechnol.">
        <title>A standardized bacterial taxonomy based on genome phylogeny substantially revises the tree of life.</title>
        <authorList>
            <person name="Parks D.H."/>
            <person name="Chuvochina M."/>
            <person name="Waite D.W."/>
            <person name="Rinke C."/>
            <person name="Skarshewski A."/>
            <person name="Chaumeil P.A."/>
            <person name="Hugenholtz P."/>
        </authorList>
    </citation>
    <scope>NUCLEOTIDE SEQUENCE [LARGE SCALE GENOMIC DNA]</scope>
    <source>
        <strain evidence="11">UBA8781</strain>
    </source>
</reference>
<dbReference type="InterPro" id="IPR005467">
    <property type="entry name" value="His_kinase_dom"/>
</dbReference>
<dbReference type="Pfam" id="PF08448">
    <property type="entry name" value="PAS_4"/>
    <property type="match status" value="1"/>
</dbReference>
<dbReference type="PANTHER" id="PTHR43304:SF1">
    <property type="entry name" value="PAC DOMAIN-CONTAINING PROTEIN"/>
    <property type="match status" value="1"/>
</dbReference>
<dbReference type="Pfam" id="PF00072">
    <property type="entry name" value="Response_reg"/>
    <property type="match status" value="1"/>
</dbReference>
<keyword evidence="4" id="KW-0808">Transferase</keyword>
<dbReference type="CDD" id="cd00130">
    <property type="entry name" value="PAS"/>
    <property type="match status" value="2"/>
</dbReference>
<dbReference type="SMART" id="SM00388">
    <property type="entry name" value="HisKA"/>
    <property type="match status" value="1"/>
</dbReference>
<dbReference type="SMART" id="SM00091">
    <property type="entry name" value="PAS"/>
    <property type="match status" value="2"/>
</dbReference>
<proteinExistence type="predicted"/>
<dbReference type="EMBL" id="DPBP01000002">
    <property type="protein sequence ID" value="HCE16260.1"/>
    <property type="molecule type" value="Genomic_DNA"/>
</dbReference>
<dbReference type="EC" id="2.7.13.3" evidence="2"/>
<dbReference type="InterPro" id="IPR000014">
    <property type="entry name" value="PAS"/>
</dbReference>
<evidence type="ECO:0000259" key="7">
    <source>
        <dbReference type="PROSITE" id="PS50109"/>
    </source>
</evidence>
<evidence type="ECO:0000256" key="3">
    <source>
        <dbReference type="ARBA" id="ARBA00022553"/>
    </source>
</evidence>
<dbReference type="SMART" id="SM00448">
    <property type="entry name" value="REC"/>
    <property type="match status" value="1"/>
</dbReference>
<feature type="domain" description="PAS" evidence="9">
    <location>
        <begin position="431"/>
        <end position="502"/>
    </location>
</feature>
<dbReference type="CDD" id="cd00156">
    <property type="entry name" value="REC"/>
    <property type="match status" value="1"/>
</dbReference>
<evidence type="ECO:0000256" key="5">
    <source>
        <dbReference type="ARBA" id="ARBA00022777"/>
    </source>
</evidence>
<feature type="domain" description="PAS" evidence="9">
    <location>
        <begin position="138"/>
        <end position="183"/>
    </location>
</feature>
<evidence type="ECO:0000259" key="10">
    <source>
        <dbReference type="PROSITE" id="PS50113"/>
    </source>
</evidence>
<dbReference type="InterPro" id="IPR001789">
    <property type="entry name" value="Sig_transdc_resp-reg_receiver"/>
</dbReference>
<dbReference type="PROSITE" id="PS50112">
    <property type="entry name" value="PAS"/>
    <property type="match status" value="2"/>
</dbReference>
<dbReference type="Proteomes" id="UP000264141">
    <property type="component" value="Unassembled WGS sequence"/>
</dbReference>
<dbReference type="SUPFAM" id="SSF55874">
    <property type="entry name" value="ATPase domain of HSP90 chaperone/DNA topoisomerase II/histidine kinase"/>
    <property type="match status" value="1"/>
</dbReference>
<dbReference type="Gene3D" id="1.10.287.130">
    <property type="match status" value="1"/>
</dbReference>
<evidence type="ECO:0000256" key="2">
    <source>
        <dbReference type="ARBA" id="ARBA00012438"/>
    </source>
</evidence>
<name>A0A3D1JCF1_9CHLR</name>
<feature type="domain" description="Histidine kinase" evidence="7">
    <location>
        <begin position="577"/>
        <end position="788"/>
    </location>
</feature>
<dbReference type="InterPro" id="IPR013656">
    <property type="entry name" value="PAS_4"/>
</dbReference>
<evidence type="ECO:0000313" key="12">
    <source>
        <dbReference type="Proteomes" id="UP000264141"/>
    </source>
</evidence>
<dbReference type="SMART" id="SM00086">
    <property type="entry name" value="PAC"/>
    <property type="match status" value="2"/>
</dbReference>
<dbReference type="PROSITE" id="PS50113">
    <property type="entry name" value="PAC"/>
    <property type="match status" value="2"/>
</dbReference>
<dbReference type="PROSITE" id="PS50110">
    <property type="entry name" value="RESPONSE_REGULATORY"/>
    <property type="match status" value="1"/>
</dbReference>
<evidence type="ECO:0000259" key="9">
    <source>
        <dbReference type="PROSITE" id="PS50112"/>
    </source>
</evidence>
<dbReference type="PROSITE" id="PS50109">
    <property type="entry name" value="HIS_KIN"/>
    <property type="match status" value="1"/>
</dbReference>
<dbReference type="CDD" id="cd00082">
    <property type="entry name" value="HisKA"/>
    <property type="match status" value="1"/>
</dbReference>
<evidence type="ECO:0000256" key="4">
    <source>
        <dbReference type="ARBA" id="ARBA00022679"/>
    </source>
</evidence>